<dbReference type="PANTHER" id="PTHR46470">
    <property type="entry name" value="N-ACYLNEURAMINATE-9-PHOSPHATASE"/>
    <property type="match status" value="1"/>
</dbReference>
<dbReference type="Gene3D" id="1.10.150.520">
    <property type="match status" value="1"/>
</dbReference>
<evidence type="ECO:0000256" key="4">
    <source>
        <dbReference type="ARBA" id="ARBA00022801"/>
    </source>
</evidence>
<dbReference type="InterPro" id="IPR036412">
    <property type="entry name" value="HAD-like_sf"/>
</dbReference>
<evidence type="ECO:0000256" key="2">
    <source>
        <dbReference type="ARBA" id="ARBA00007958"/>
    </source>
</evidence>
<dbReference type="InterPro" id="IPR041492">
    <property type="entry name" value="HAD_2"/>
</dbReference>
<comment type="caution">
    <text evidence="6">The sequence shown here is derived from an EMBL/GenBank/DDBJ whole genome shotgun (WGS) entry which is preliminary data.</text>
</comment>
<dbReference type="EMBL" id="JWHL01000001">
    <property type="protein sequence ID" value="MBR1368214.1"/>
    <property type="molecule type" value="Genomic_DNA"/>
</dbReference>
<dbReference type="NCBIfam" id="TIGR01509">
    <property type="entry name" value="HAD-SF-IA-v3"/>
    <property type="match status" value="1"/>
</dbReference>
<dbReference type="Proteomes" id="UP000730161">
    <property type="component" value="Unassembled WGS sequence"/>
</dbReference>
<dbReference type="RefSeq" id="WP_211529807.1">
    <property type="nucleotide sequence ID" value="NZ_JWHL01000001.1"/>
</dbReference>
<comment type="similarity">
    <text evidence="2">Belongs to the HAD-like hydrolase superfamily.</text>
</comment>
<dbReference type="SUPFAM" id="SSF56784">
    <property type="entry name" value="HAD-like"/>
    <property type="match status" value="1"/>
</dbReference>
<comment type="cofactor">
    <cofactor evidence="1">
        <name>Mg(2+)</name>
        <dbReference type="ChEBI" id="CHEBI:18420"/>
    </cofactor>
</comment>
<evidence type="ECO:0000256" key="5">
    <source>
        <dbReference type="ARBA" id="ARBA00022842"/>
    </source>
</evidence>
<dbReference type="AlphaFoldDB" id="A0A8J8B4N3"/>
<keyword evidence="5" id="KW-0460">Magnesium</keyword>
<evidence type="ECO:0008006" key="8">
    <source>
        <dbReference type="Google" id="ProtNLM"/>
    </source>
</evidence>
<dbReference type="Gene3D" id="3.40.50.1000">
    <property type="entry name" value="HAD superfamily/HAD-like"/>
    <property type="match status" value="1"/>
</dbReference>
<protein>
    <recommendedName>
        <fullName evidence="8">Hydrolase of the HAD superfamily</fullName>
    </recommendedName>
</protein>
<dbReference type="InterPro" id="IPR006439">
    <property type="entry name" value="HAD-SF_hydro_IA"/>
</dbReference>
<sequence length="238" mass="26496">MQDLLIRDDIFDAIIFDLDNTLVDFISAKQKACSAVIETLGQGDPDVLFSYFRRGRYGFEDYGNIFDYLSDIGVAGSKEYLMSCSIYEEVKLSSLMPYPGIRVVLEKLRNTGLSLGVVTDAGSDHASKRLEKAKIADLFDVVITPDISGYRKPHPSSFVLALDSLRTEPFRAACVGDSIRRDIEPGRHLGMLTVHAAYGDWHPDETIASAIRTLRVDHPGQLIPLFLGRDTYDNSDDL</sequence>
<dbReference type="Pfam" id="PF13419">
    <property type="entry name" value="HAD_2"/>
    <property type="match status" value="1"/>
</dbReference>
<evidence type="ECO:0000313" key="7">
    <source>
        <dbReference type="Proteomes" id="UP000730161"/>
    </source>
</evidence>
<dbReference type="GO" id="GO:0016791">
    <property type="term" value="F:phosphatase activity"/>
    <property type="evidence" value="ECO:0007669"/>
    <property type="project" value="TreeGrafter"/>
</dbReference>
<dbReference type="PRINTS" id="PR00413">
    <property type="entry name" value="HADHALOGNASE"/>
</dbReference>
<dbReference type="GO" id="GO:0044281">
    <property type="term" value="P:small molecule metabolic process"/>
    <property type="evidence" value="ECO:0007669"/>
    <property type="project" value="UniProtKB-ARBA"/>
</dbReference>
<dbReference type="InterPro" id="IPR023214">
    <property type="entry name" value="HAD_sf"/>
</dbReference>
<name>A0A8J8B4N3_9EURY</name>
<gene>
    <name evidence="6" type="ORF">RJ53_01370</name>
</gene>
<dbReference type="PANTHER" id="PTHR46470:SF2">
    <property type="entry name" value="GLYCERALDEHYDE 3-PHOSPHATE PHOSPHATASE"/>
    <property type="match status" value="1"/>
</dbReference>
<keyword evidence="4" id="KW-0378">Hydrolase</keyword>
<evidence type="ECO:0000313" key="6">
    <source>
        <dbReference type="EMBL" id="MBR1368214.1"/>
    </source>
</evidence>
<keyword evidence="7" id="KW-1185">Reference proteome</keyword>
<evidence type="ECO:0000256" key="1">
    <source>
        <dbReference type="ARBA" id="ARBA00001946"/>
    </source>
</evidence>
<dbReference type="GO" id="GO:0046872">
    <property type="term" value="F:metal ion binding"/>
    <property type="evidence" value="ECO:0007669"/>
    <property type="project" value="UniProtKB-KW"/>
</dbReference>
<keyword evidence="3" id="KW-0479">Metal-binding</keyword>
<evidence type="ECO:0000256" key="3">
    <source>
        <dbReference type="ARBA" id="ARBA00022723"/>
    </source>
</evidence>
<dbReference type="SFLD" id="SFLDS00003">
    <property type="entry name" value="Haloacid_Dehalogenase"/>
    <property type="match status" value="1"/>
</dbReference>
<reference evidence="6" key="1">
    <citation type="submission" date="2014-12" db="EMBL/GenBank/DDBJ databases">
        <authorList>
            <person name="Huang H.-H."/>
            <person name="Chen S.-C."/>
            <person name="Lai M.-C."/>
        </authorList>
    </citation>
    <scope>NUCLEOTIDE SEQUENCE</scope>
    <source>
        <strain evidence="6">K1F9705b</strain>
    </source>
</reference>
<accession>A0A8J8B4N3</accession>
<dbReference type="NCBIfam" id="TIGR01549">
    <property type="entry name" value="HAD-SF-IA-v1"/>
    <property type="match status" value="1"/>
</dbReference>
<proteinExistence type="inferred from homology"/>
<dbReference type="InterPro" id="IPR051400">
    <property type="entry name" value="HAD-like_hydrolase"/>
</dbReference>
<dbReference type="OrthoDB" id="27736at2157"/>
<dbReference type="SFLD" id="SFLDG01129">
    <property type="entry name" value="C1.5:_HAD__Beta-PGM__Phosphata"/>
    <property type="match status" value="1"/>
</dbReference>
<organism evidence="6 7">
    <name type="scientific">Methanocalculus chunghsingensis</name>
    <dbReference type="NCBI Taxonomy" id="156457"/>
    <lineage>
        <taxon>Archaea</taxon>
        <taxon>Methanobacteriati</taxon>
        <taxon>Methanobacteriota</taxon>
        <taxon>Stenosarchaea group</taxon>
        <taxon>Methanomicrobia</taxon>
        <taxon>Methanomicrobiales</taxon>
        <taxon>Methanocalculaceae</taxon>
        <taxon>Methanocalculus</taxon>
    </lineage>
</organism>